<dbReference type="EMBL" id="CM055736">
    <property type="protein sequence ID" value="KAJ8006535.1"/>
    <property type="molecule type" value="Genomic_DNA"/>
</dbReference>
<accession>A0ACC2GSY8</accession>
<organism evidence="1 2">
    <name type="scientific">Dallia pectoralis</name>
    <name type="common">Alaska blackfish</name>
    <dbReference type="NCBI Taxonomy" id="75939"/>
    <lineage>
        <taxon>Eukaryota</taxon>
        <taxon>Metazoa</taxon>
        <taxon>Chordata</taxon>
        <taxon>Craniata</taxon>
        <taxon>Vertebrata</taxon>
        <taxon>Euteleostomi</taxon>
        <taxon>Actinopterygii</taxon>
        <taxon>Neopterygii</taxon>
        <taxon>Teleostei</taxon>
        <taxon>Protacanthopterygii</taxon>
        <taxon>Esociformes</taxon>
        <taxon>Umbridae</taxon>
        <taxon>Dallia</taxon>
    </lineage>
</organism>
<protein>
    <submittedName>
        <fullName evidence="1">Uncharacterized protein</fullName>
    </submittedName>
</protein>
<name>A0ACC2GSY8_DALPE</name>
<dbReference type="Proteomes" id="UP001157502">
    <property type="component" value="Chromosome 9"/>
</dbReference>
<comment type="caution">
    <text evidence="1">The sequence shown here is derived from an EMBL/GenBank/DDBJ whole genome shotgun (WGS) entry which is preliminary data.</text>
</comment>
<proteinExistence type="predicted"/>
<sequence length="94" mass="10793">MYITIQEERSLPELERCTTCCNGFHWPFCSSALFHSTKWSKAIIYALAVLRSVSLQEAEQVFFSGPDYHYRPPHPFLAFSIVAALLPFTGSRDY</sequence>
<gene>
    <name evidence="1" type="ORF">DPEC_G00108260</name>
</gene>
<keyword evidence="2" id="KW-1185">Reference proteome</keyword>
<reference evidence="1" key="1">
    <citation type="submission" date="2021-05" db="EMBL/GenBank/DDBJ databases">
        <authorList>
            <person name="Pan Q."/>
            <person name="Jouanno E."/>
            <person name="Zahm M."/>
            <person name="Klopp C."/>
            <person name="Cabau C."/>
            <person name="Louis A."/>
            <person name="Berthelot C."/>
            <person name="Parey E."/>
            <person name="Roest Crollius H."/>
            <person name="Montfort J."/>
            <person name="Robinson-Rechavi M."/>
            <person name="Bouchez O."/>
            <person name="Lampietro C."/>
            <person name="Lopez Roques C."/>
            <person name="Donnadieu C."/>
            <person name="Postlethwait J."/>
            <person name="Bobe J."/>
            <person name="Dillon D."/>
            <person name="Chandos A."/>
            <person name="von Hippel F."/>
            <person name="Guiguen Y."/>
        </authorList>
    </citation>
    <scope>NUCLEOTIDE SEQUENCE</scope>
    <source>
        <strain evidence="1">YG-Jan2019</strain>
    </source>
</reference>
<evidence type="ECO:0000313" key="1">
    <source>
        <dbReference type="EMBL" id="KAJ8006535.1"/>
    </source>
</evidence>
<evidence type="ECO:0000313" key="2">
    <source>
        <dbReference type="Proteomes" id="UP001157502"/>
    </source>
</evidence>